<dbReference type="AlphaFoldDB" id="A0A3Q0SZS5"/>
<dbReference type="STRING" id="61819.ENSACIP00000025495"/>
<reference evidence="1" key="2">
    <citation type="submission" date="2025-09" db="UniProtKB">
        <authorList>
            <consortium name="Ensembl"/>
        </authorList>
    </citation>
    <scope>IDENTIFICATION</scope>
</reference>
<name>A0A3Q0SZS5_AMPCI</name>
<protein>
    <submittedName>
        <fullName evidence="1">Uncharacterized protein</fullName>
    </submittedName>
</protein>
<dbReference type="Proteomes" id="UP000261340">
    <property type="component" value="Unplaced"/>
</dbReference>
<organism evidence="1 2">
    <name type="scientific">Amphilophus citrinellus</name>
    <name type="common">Midas cichlid</name>
    <name type="synonym">Cichlasoma citrinellum</name>
    <dbReference type="NCBI Taxonomy" id="61819"/>
    <lineage>
        <taxon>Eukaryota</taxon>
        <taxon>Metazoa</taxon>
        <taxon>Chordata</taxon>
        <taxon>Craniata</taxon>
        <taxon>Vertebrata</taxon>
        <taxon>Euteleostomi</taxon>
        <taxon>Actinopterygii</taxon>
        <taxon>Neopterygii</taxon>
        <taxon>Teleostei</taxon>
        <taxon>Neoteleostei</taxon>
        <taxon>Acanthomorphata</taxon>
        <taxon>Ovalentaria</taxon>
        <taxon>Cichlomorphae</taxon>
        <taxon>Cichliformes</taxon>
        <taxon>Cichlidae</taxon>
        <taxon>New World cichlids</taxon>
        <taxon>Cichlasomatinae</taxon>
        <taxon>Heroini</taxon>
        <taxon>Amphilophus</taxon>
    </lineage>
</organism>
<dbReference type="Ensembl" id="ENSACIT00000026164.1">
    <property type="protein sequence ID" value="ENSACIP00000025495.1"/>
    <property type="gene ID" value="ENSACIG00000019762.1"/>
</dbReference>
<reference evidence="1" key="1">
    <citation type="submission" date="2025-08" db="UniProtKB">
        <authorList>
            <consortium name="Ensembl"/>
        </authorList>
    </citation>
    <scope>IDENTIFICATION</scope>
</reference>
<keyword evidence="2" id="KW-1185">Reference proteome</keyword>
<accession>A0A3Q0SZS5</accession>
<dbReference type="GeneTree" id="ENSGT01150000289062"/>
<sequence length="77" mass="8475">MCQVDEDYGELERAAVPRYEGKCVKCKEAPAALVIRAGDAYCSTCWGGLRPTPAPLHEFKPLRPVVFSLVFLCSAEN</sequence>
<evidence type="ECO:0000313" key="2">
    <source>
        <dbReference type="Proteomes" id="UP000261340"/>
    </source>
</evidence>
<proteinExistence type="predicted"/>
<evidence type="ECO:0000313" key="1">
    <source>
        <dbReference type="Ensembl" id="ENSACIP00000025495.1"/>
    </source>
</evidence>